<dbReference type="EMBL" id="OP066531">
    <property type="protein sequence ID" value="UUW40237.1"/>
    <property type="molecule type" value="Genomic_DNA"/>
</dbReference>
<reference evidence="2" key="1">
    <citation type="submission" date="2022-07" db="EMBL/GenBank/DDBJ databases">
        <authorList>
            <person name="Kazantseva O.A."/>
            <person name="Piligrimova E.G."/>
            <person name="Shadrin A.M."/>
        </authorList>
    </citation>
    <scope>NUCLEOTIDE SEQUENCE</scope>
</reference>
<dbReference type="Proteomes" id="UP001059196">
    <property type="component" value="Segment"/>
</dbReference>
<organism evidence="2 3">
    <name type="scientific">Bacillus phage B13</name>
    <dbReference type="NCBI Taxonomy" id="2969659"/>
    <lineage>
        <taxon>Viruses</taxon>
        <taxon>Duplodnaviria</taxon>
        <taxon>Heunggongvirae</taxon>
        <taxon>Uroviricota</taxon>
        <taxon>Caudoviricetes</taxon>
        <taxon>Bunatrivirus</taxon>
        <taxon>Bunatrivirus B13</taxon>
    </lineage>
</organism>
<evidence type="ECO:0000259" key="1">
    <source>
        <dbReference type="Pfam" id="PF12728"/>
    </source>
</evidence>
<protein>
    <submittedName>
        <fullName evidence="2">HTH domain-containing protein</fullName>
    </submittedName>
</protein>
<gene>
    <name evidence="2" type="ORF">phageB13_51</name>
</gene>
<name>A0A9E7PJU6_9CAUD</name>
<evidence type="ECO:0000313" key="3">
    <source>
        <dbReference type="Proteomes" id="UP001059196"/>
    </source>
</evidence>
<accession>A0A9E7PJU6</accession>
<feature type="domain" description="Helix-turn-helix" evidence="1">
    <location>
        <begin position="20"/>
        <end position="66"/>
    </location>
</feature>
<sequence length="70" mass="8315">MYKFKDDEELSKFIAEEIVNTSEAIEILGCTRQNIAYLVTNGRIKPIKEMSRDRLFFKKDILKWKELNSD</sequence>
<dbReference type="Pfam" id="PF12728">
    <property type="entry name" value="HTH_17"/>
    <property type="match status" value="1"/>
</dbReference>
<keyword evidence="3" id="KW-1185">Reference proteome</keyword>
<proteinExistence type="predicted"/>
<dbReference type="InterPro" id="IPR041657">
    <property type="entry name" value="HTH_17"/>
</dbReference>
<evidence type="ECO:0000313" key="2">
    <source>
        <dbReference type="EMBL" id="UUW40237.1"/>
    </source>
</evidence>